<dbReference type="AlphaFoldDB" id="A0A8H7ZYZ9"/>
<name>A0A8H7ZYZ9_9FUNG</name>
<dbReference type="GO" id="GO:0005634">
    <property type="term" value="C:nucleus"/>
    <property type="evidence" value="ECO:0007669"/>
    <property type="project" value="UniProtKB-SubCell"/>
</dbReference>
<evidence type="ECO:0000256" key="5">
    <source>
        <dbReference type="ARBA" id="ARBA00022895"/>
    </source>
</evidence>
<keyword evidence="4" id="KW-0158">Chromosome</keyword>
<keyword evidence="7" id="KW-0539">Nucleus</keyword>
<feature type="compositionally biased region" description="Low complexity" evidence="9">
    <location>
        <begin position="1"/>
        <end position="23"/>
    </location>
</feature>
<evidence type="ECO:0000256" key="6">
    <source>
        <dbReference type="ARBA" id="ARBA00023125"/>
    </source>
</evidence>
<dbReference type="OrthoDB" id="77828at2759"/>
<comment type="subcellular location">
    <subcellularLocation>
        <location evidence="2">Chromosome</location>
        <location evidence="2">Telomere</location>
    </subcellularLocation>
    <subcellularLocation>
        <location evidence="1">Nucleus</location>
    </subcellularLocation>
</comment>
<evidence type="ECO:0000256" key="2">
    <source>
        <dbReference type="ARBA" id="ARBA00004574"/>
    </source>
</evidence>
<dbReference type="PANTHER" id="PTHR13989:SF33">
    <property type="entry name" value="CST COMPLEX SUBUNIT STN1"/>
    <property type="match status" value="1"/>
</dbReference>
<dbReference type="Proteomes" id="UP000673691">
    <property type="component" value="Unassembled WGS sequence"/>
</dbReference>
<dbReference type="GO" id="GO:0000781">
    <property type="term" value="C:chromosome, telomeric region"/>
    <property type="evidence" value="ECO:0007669"/>
    <property type="project" value="UniProtKB-SubCell"/>
</dbReference>
<evidence type="ECO:0000256" key="8">
    <source>
        <dbReference type="ARBA" id="ARBA00030039"/>
    </source>
</evidence>
<dbReference type="EMBL" id="JAEFCI010002949">
    <property type="protein sequence ID" value="KAG5461899.1"/>
    <property type="molecule type" value="Genomic_DNA"/>
</dbReference>
<protein>
    <recommendedName>
        <fullName evidence="3">CST complex subunit STN1</fullName>
    </recommendedName>
    <alternativeName>
        <fullName evidence="8">Suppressor of cdc thirteen homolog</fullName>
    </alternativeName>
</protein>
<dbReference type="SUPFAM" id="SSF50249">
    <property type="entry name" value="Nucleic acid-binding proteins"/>
    <property type="match status" value="1"/>
</dbReference>
<dbReference type="GO" id="GO:0003677">
    <property type="term" value="F:DNA binding"/>
    <property type="evidence" value="ECO:0007669"/>
    <property type="project" value="UniProtKB-KW"/>
</dbReference>
<evidence type="ECO:0000256" key="1">
    <source>
        <dbReference type="ARBA" id="ARBA00004123"/>
    </source>
</evidence>
<accession>A0A8H7ZYZ9</accession>
<evidence type="ECO:0000313" key="11">
    <source>
        <dbReference type="Proteomes" id="UP000673691"/>
    </source>
</evidence>
<evidence type="ECO:0000256" key="9">
    <source>
        <dbReference type="SAM" id="MobiDB-lite"/>
    </source>
</evidence>
<keyword evidence="5" id="KW-0779">Telomere</keyword>
<reference evidence="10 11" key="1">
    <citation type="journal article" name="Sci. Rep.">
        <title>Genome-scale phylogenetic analyses confirm Olpidium as the closest living zoosporic fungus to the non-flagellated, terrestrial fungi.</title>
        <authorList>
            <person name="Chang Y."/>
            <person name="Rochon D."/>
            <person name="Sekimoto S."/>
            <person name="Wang Y."/>
            <person name="Chovatia M."/>
            <person name="Sandor L."/>
            <person name="Salamov A."/>
            <person name="Grigoriev I.V."/>
            <person name="Stajich J.E."/>
            <person name="Spatafora J.W."/>
        </authorList>
    </citation>
    <scope>NUCLEOTIDE SEQUENCE [LARGE SCALE GENOMIC DNA]</scope>
    <source>
        <strain evidence="10">S191</strain>
    </source>
</reference>
<sequence>MPPPRDAGAAAAAGTTPAAERAACTPADEDDDDDDAEGLGAAAFANTPRLWGLDPLLWSPSWLLVCKVLALRPHGDLDDVYFHRSNRPVRVVTVLGTVVAVERREKMIIRHVDDGTGVLACVQWLDPAARVPVLSSDRENSRFRIGELVRCTGQLTDFHGERQINLFSIGASPCNPGISFPWEQLNGLTGVWRRRADCTRRRPQRTAFVVASSNETFQTGLRPAVPPVE</sequence>
<dbReference type="InterPro" id="IPR012340">
    <property type="entry name" value="NA-bd_OB-fold"/>
</dbReference>
<feature type="region of interest" description="Disordered" evidence="9">
    <location>
        <begin position="1"/>
        <end position="35"/>
    </location>
</feature>
<gene>
    <name evidence="10" type="ORF">BJ554DRAFT_5840</name>
</gene>
<evidence type="ECO:0000256" key="7">
    <source>
        <dbReference type="ARBA" id="ARBA00023242"/>
    </source>
</evidence>
<evidence type="ECO:0000256" key="3">
    <source>
        <dbReference type="ARBA" id="ARBA00017411"/>
    </source>
</evidence>
<dbReference type="PANTHER" id="PTHR13989">
    <property type="entry name" value="REPLICATION PROTEIN A-RELATED"/>
    <property type="match status" value="1"/>
</dbReference>
<evidence type="ECO:0000256" key="4">
    <source>
        <dbReference type="ARBA" id="ARBA00022454"/>
    </source>
</evidence>
<keyword evidence="6" id="KW-0238">DNA-binding</keyword>
<evidence type="ECO:0000313" key="10">
    <source>
        <dbReference type="EMBL" id="KAG5461899.1"/>
    </source>
</evidence>
<comment type="caution">
    <text evidence="10">The sequence shown here is derived from an EMBL/GenBank/DDBJ whole genome shotgun (WGS) entry which is preliminary data.</text>
</comment>
<dbReference type="InterPro" id="IPR040260">
    <property type="entry name" value="RFA2-like"/>
</dbReference>
<organism evidence="10 11">
    <name type="scientific">Olpidium bornovanus</name>
    <dbReference type="NCBI Taxonomy" id="278681"/>
    <lineage>
        <taxon>Eukaryota</taxon>
        <taxon>Fungi</taxon>
        <taxon>Fungi incertae sedis</taxon>
        <taxon>Olpidiomycota</taxon>
        <taxon>Olpidiomycotina</taxon>
        <taxon>Olpidiomycetes</taxon>
        <taxon>Olpidiales</taxon>
        <taxon>Olpidiaceae</taxon>
        <taxon>Olpidium</taxon>
    </lineage>
</organism>
<keyword evidence="11" id="KW-1185">Reference proteome</keyword>
<proteinExistence type="predicted"/>
<dbReference type="Gene3D" id="2.40.50.140">
    <property type="entry name" value="Nucleic acid-binding proteins"/>
    <property type="match status" value="1"/>
</dbReference>